<evidence type="ECO:0000313" key="5">
    <source>
        <dbReference type="Proteomes" id="UP000663845"/>
    </source>
</evidence>
<dbReference type="EMBL" id="CAJOAZ010000750">
    <property type="protein sequence ID" value="CAF3707477.1"/>
    <property type="molecule type" value="Genomic_DNA"/>
</dbReference>
<gene>
    <name evidence="2" type="ORF">IZO911_LOCUS14541</name>
    <name evidence="1" type="ORF">JYZ213_LOCUS10040</name>
    <name evidence="4" type="ORF">KXQ929_LOCUS22194</name>
    <name evidence="3" type="ORF">OXD698_LOCUS12720</name>
</gene>
<reference evidence="1" key="1">
    <citation type="submission" date="2021-02" db="EMBL/GenBank/DDBJ databases">
        <authorList>
            <person name="Nowell W R."/>
        </authorList>
    </citation>
    <scope>NUCLEOTIDE SEQUENCE</scope>
</reference>
<dbReference type="Proteomes" id="UP000663845">
    <property type="component" value="Unassembled WGS sequence"/>
</dbReference>
<protein>
    <submittedName>
        <fullName evidence="1">Uncharacterized protein</fullName>
    </submittedName>
</protein>
<dbReference type="Proteomes" id="UP000663860">
    <property type="component" value="Unassembled WGS sequence"/>
</dbReference>
<dbReference type="Proteomes" id="UP000663868">
    <property type="component" value="Unassembled WGS sequence"/>
</dbReference>
<sequence length="91" mass="10596">MKSPKYHGTGRVRVGLLDLGDMIEPVSLRRGRFDLQMKTGWFPLMIVNDEQSFIPLQKALLRTAEQIYQKAKLLIQTTIDNFPIFFTSDYF</sequence>
<evidence type="ECO:0000313" key="3">
    <source>
        <dbReference type="EMBL" id="CAF3707477.1"/>
    </source>
</evidence>
<evidence type="ECO:0000313" key="2">
    <source>
        <dbReference type="EMBL" id="CAF0942925.1"/>
    </source>
</evidence>
<dbReference type="EMBL" id="CAJOBB010001678">
    <property type="protein sequence ID" value="CAF3889312.1"/>
    <property type="molecule type" value="Genomic_DNA"/>
</dbReference>
<dbReference type="Proteomes" id="UP000663844">
    <property type="component" value="Unassembled WGS sequence"/>
</dbReference>
<accession>A0A813YZB9</accession>
<dbReference type="EMBL" id="CAJNOG010000072">
    <property type="protein sequence ID" value="CAF0891372.1"/>
    <property type="molecule type" value="Genomic_DNA"/>
</dbReference>
<organism evidence="1 5">
    <name type="scientific">Adineta steineri</name>
    <dbReference type="NCBI Taxonomy" id="433720"/>
    <lineage>
        <taxon>Eukaryota</taxon>
        <taxon>Metazoa</taxon>
        <taxon>Spiralia</taxon>
        <taxon>Gnathifera</taxon>
        <taxon>Rotifera</taxon>
        <taxon>Eurotatoria</taxon>
        <taxon>Bdelloidea</taxon>
        <taxon>Adinetida</taxon>
        <taxon>Adinetidae</taxon>
        <taxon>Adineta</taxon>
    </lineage>
</organism>
<proteinExistence type="predicted"/>
<name>A0A813YZB9_9BILA</name>
<comment type="caution">
    <text evidence="1">The sequence shown here is derived from an EMBL/GenBank/DDBJ whole genome shotgun (WGS) entry which is preliminary data.</text>
</comment>
<evidence type="ECO:0000313" key="1">
    <source>
        <dbReference type="EMBL" id="CAF0891372.1"/>
    </source>
</evidence>
<dbReference type="AlphaFoldDB" id="A0A813YZB9"/>
<evidence type="ECO:0000313" key="4">
    <source>
        <dbReference type="EMBL" id="CAF3889312.1"/>
    </source>
</evidence>
<dbReference type="EMBL" id="CAJNOE010000121">
    <property type="protein sequence ID" value="CAF0942925.1"/>
    <property type="molecule type" value="Genomic_DNA"/>
</dbReference>